<evidence type="ECO:0000313" key="3">
    <source>
        <dbReference type="Proteomes" id="UP000237925"/>
    </source>
</evidence>
<reference evidence="2 3" key="1">
    <citation type="submission" date="2018-03" db="EMBL/GenBank/DDBJ databases">
        <title>Genome sequencing of Melaminivora sp.</title>
        <authorList>
            <person name="Kim S.-J."/>
            <person name="Heo J."/>
            <person name="Ahn J.-H."/>
            <person name="Kwon S.-W."/>
        </authorList>
    </citation>
    <scope>NUCLEOTIDE SEQUENCE [LARGE SCALE GENOMIC DNA]</scope>
    <source>
        <strain evidence="2 3">SC2-9</strain>
    </source>
</reference>
<dbReference type="GO" id="GO:0016787">
    <property type="term" value="F:hydrolase activity"/>
    <property type="evidence" value="ECO:0007669"/>
    <property type="project" value="InterPro"/>
</dbReference>
<keyword evidence="3" id="KW-1185">Reference proteome</keyword>
<dbReference type="InterPro" id="IPR029052">
    <property type="entry name" value="Metallo-depent_PP-like"/>
</dbReference>
<dbReference type="EMBL" id="CP027667">
    <property type="protein sequence ID" value="AVO48876.1"/>
    <property type="molecule type" value="Genomic_DNA"/>
</dbReference>
<dbReference type="Gene3D" id="3.60.21.10">
    <property type="match status" value="2"/>
</dbReference>
<feature type="domain" description="Calcineurin-like phosphoesterase" evidence="1">
    <location>
        <begin position="4"/>
        <end position="217"/>
    </location>
</feature>
<protein>
    <submittedName>
        <fullName evidence="2">Metallophosphoesterase</fullName>
    </submittedName>
</protein>
<dbReference type="OrthoDB" id="356681at2"/>
<gene>
    <name evidence="2" type="ORF">C6568_06100</name>
</gene>
<organism evidence="2 3">
    <name type="scientific">Melaminivora suipulveris</name>
    <dbReference type="NCBI Taxonomy" id="2109913"/>
    <lineage>
        <taxon>Bacteria</taxon>
        <taxon>Pseudomonadati</taxon>
        <taxon>Pseudomonadota</taxon>
        <taxon>Betaproteobacteria</taxon>
        <taxon>Burkholderiales</taxon>
        <taxon>Comamonadaceae</taxon>
        <taxon>Melaminivora</taxon>
    </lineage>
</organism>
<dbReference type="Pfam" id="PF00149">
    <property type="entry name" value="Metallophos"/>
    <property type="match status" value="1"/>
</dbReference>
<accession>A0A2R3QAS4</accession>
<dbReference type="PANTHER" id="PTHR37844:SF2">
    <property type="entry name" value="SER_THR PROTEIN PHOSPHATASE SUPERFAMILY (AFU_ORTHOLOGUE AFUA_1G14840)"/>
    <property type="match status" value="1"/>
</dbReference>
<name>A0A2R3QAS4_9BURK</name>
<dbReference type="RefSeq" id="WP_106683355.1">
    <property type="nucleotide sequence ID" value="NZ_CP027667.1"/>
</dbReference>
<dbReference type="InterPro" id="IPR004843">
    <property type="entry name" value="Calcineurin-like_PHP"/>
</dbReference>
<dbReference type="KEGG" id="mela:C6568_06100"/>
<sequence>MKLHILSDLHLGVAGMERPQADADVVVLAGDIARPQAAIDWARGFDKPVLYVPGNHEFYGSSLQETHELLHQASAGSQVQVLDNRSAVVQGVRFIGSTLWTDFLAAGDGPAREHAMRQAQQFMRDFSRIRSAEPPQEAMFSPQESARLFAANVRWLQGEFARPFAGPTVVITHHAPSTRSIHARFAGSPINACFVSGAEALVAASGAQLWVHGHTHDSFDYCVGSTRVLCNPRGYARDGAVENALFDAHLVVPVAAADPQQ</sequence>
<evidence type="ECO:0000313" key="2">
    <source>
        <dbReference type="EMBL" id="AVO48876.1"/>
    </source>
</evidence>
<proteinExistence type="predicted"/>
<dbReference type="PANTHER" id="PTHR37844">
    <property type="entry name" value="SER/THR PROTEIN PHOSPHATASE SUPERFAMILY (AFU_ORTHOLOGUE AFUA_1G14840)"/>
    <property type="match status" value="1"/>
</dbReference>
<dbReference type="SUPFAM" id="SSF56300">
    <property type="entry name" value="Metallo-dependent phosphatases"/>
    <property type="match status" value="1"/>
</dbReference>
<dbReference type="AlphaFoldDB" id="A0A2R3QAS4"/>
<evidence type="ECO:0000259" key="1">
    <source>
        <dbReference type="Pfam" id="PF00149"/>
    </source>
</evidence>
<dbReference type="Proteomes" id="UP000237925">
    <property type="component" value="Chromosome"/>
</dbReference>